<proteinExistence type="predicted"/>
<protein>
    <submittedName>
        <fullName evidence="1">Uncharacterized protein</fullName>
    </submittedName>
</protein>
<dbReference type="EMBL" id="AZHX01000917">
    <property type="protein sequence ID" value="ETX05603.1"/>
    <property type="molecule type" value="Genomic_DNA"/>
</dbReference>
<reference evidence="1 2" key="1">
    <citation type="journal article" date="2014" name="Nature">
        <title>An environmental bacterial taxon with a large and distinct metabolic repertoire.</title>
        <authorList>
            <person name="Wilson M.C."/>
            <person name="Mori T."/>
            <person name="Ruckert C."/>
            <person name="Uria A.R."/>
            <person name="Helf M.J."/>
            <person name="Takada K."/>
            <person name="Gernert C."/>
            <person name="Steffens U.A."/>
            <person name="Heycke N."/>
            <person name="Schmitt S."/>
            <person name="Rinke C."/>
            <person name="Helfrich E.J."/>
            <person name="Brachmann A.O."/>
            <person name="Gurgui C."/>
            <person name="Wakimoto T."/>
            <person name="Kracht M."/>
            <person name="Crusemann M."/>
            <person name="Hentschel U."/>
            <person name="Abe I."/>
            <person name="Matsunaga S."/>
            <person name="Kalinowski J."/>
            <person name="Takeyama H."/>
            <person name="Piel J."/>
        </authorList>
    </citation>
    <scope>NUCLEOTIDE SEQUENCE [LARGE SCALE GENOMIC DNA]</scope>
    <source>
        <strain evidence="2">TSY2</strain>
    </source>
</reference>
<name>W4M5Z4_9BACT</name>
<comment type="caution">
    <text evidence="1">The sequence shown here is derived from an EMBL/GenBank/DDBJ whole genome shotgun (WGS) entry which is preliminary data.</text>
</comment>
<evidence type="ECO:0000313" key="1">
    <source>
        <dbReference type="EMBL" id="ETX05603.1"/>
    </source>
</evidence>
<keyword evidence="2" id="KW-1185">Reference proteome</keyword>
<dbReference type="Proteomes" id="UP000019140">
    <property type="component" value="Unassembled WGS sequence"/>
</dbReference>
<gene>
    <name evidence="1" type="ORF">ETSY2_22035</name>
</gene>
<sequence length="50" mass="5654">MVDLPAGSAIANSDLLPESYTLIKFIANSNDEMHGINLPSRRYMMQQRPF</sequence>
<dbReference type="AlphaFoldDB" id="W4M5Z4"/>
<dbReference type="HOGENOM" id="CLU_3115784_0_0_7"/>
<organism evidence="1 2">
    <name type="scientific">Candidatus Entotheonella gemina</name>
    <dbReference type="NCBI Taxonomy" id="1429439"/>
    <lineage>
        <taxon>Bacteria</taxon>
        <taxon>Pseudomonadati</taxon>
        <taxon>Nitrospinota/Tectimicrobiota group</taxon>
        <taxon>Candidatus Tectimicrobiota</taxon>
        <taxon>Candidatus Entotheonellia</taxon>
        <taxon>Candidatus Entotheonellales</taxon>
        <taxon>Candidatus Entotheonellaceae</taxon>
        <taxon>Candidatus Entotheonella</taxon>
    </lineage>
</organism>
<accession>W4M5Z4</accession>
<evidence type="ECO:0000313" key="2">
    <source>
        <dbReference type="Proteomes" id="UP000019140"/>
    </source>
</evidence>